<dbReference type="Proteomes" id="UP000184300">
    <property type="component" value="Unassembled WGS sequence"/>
</dbReference>
<dbReference type="InterPro" id="IPR044851">
    <property type="entry name" value="Wax_synthase"/>
</dbReference>
<keyword evidence="7 8" id="KW-0472">Membrane</keyword>
<name>A0A1L9VMT2_ASPGL</name>
<keyword evidence="6 8" id="KW-1133">Transmembrane helix</keyword>
<evidence type="ECO:0000256" key="7">
    <source>
        <dbReference type="ARBA" id="ARBA00023136"/>
    </source>
</evidence>
<evidence type="ECO:0000256" key="5">
    <source>
        <dbReference type="ARBA" id="ARBA00022692"/>
    </source>
</evidence>
<evidence type="ECO:0000256" key="1">
    <source>
        <dbReference type="ARBA" id="ARBA00004141"/>
    </source>
</evidence>
<comment type="subcellular location">
    <subcellularLocation>
        <location evidence="1">Membrane</location>
        <topology evidence="1">Multi-pass membrane protein</topology>
    </subcellularLocation>
</comment>
<evidence type="ECO:0000313" key="11">
    <source>
        <dbReference type="Proteomes" id="UP000184300"/>
    </source>
</evidence>
<dbReference type="Pfam" id="PF13813">
    <property type="entry name" value="MBOAT_2"/>
    <property type="match status" value="1"/>
</dbReference>
<dbReference type="AlphaFoldDB" id="A0A1L9VMT2"/>
<dbReference type="GO" id="GO:0006629">
    <property type="term" value="P:lipid metabolic process"/>
    <property type="evidence" value="ECO:0007669"/>
    <property type="project" value="InterPro"/>
</dbReference>
<dbReference type="VEuPathDB" id="FungiDB:ASPGLDRAFT_25073"/>
<evidence type="ECO:0000313" key="10">
    <source>
        <dbReference type="EMBL" id="OJJ85233.1"/>
    </source>
</evidence>
<comment type="similarity">
    <text evidence="3">Belongs to the wax synthase family.</text>
</comment>
<organism evidence="10 11">
    <name type="scientific">Aspergillus glaucus CBS 516.65</name>
    <dbReference type="NCBI Taxonomy" id="1160497"/>
    <lineage>
        <taxon>Eukaryota</taxon>
        <taxon>Fungi</taxon>
        <taxon>Dikarya</taxon>
        <taxon>Ascomycota</taxon>
        <taxon>Pezizomycotina</taxon>
        <taxon>Eurotiomycetes</taxon>
        <taxon>Eurotiomycetidae</taxon>
        <taxon>Eurotiales</taxon>
        <taxon>Aspergillaceae</taxon>
        <taxon>Aspergillus</taxon>
        <taxon>Aspergillus subgen. Aspergillus</taxon>
    </lineage>
</organism>
<feature type="transmembrane region" description="Helical" evidence="8">
    <location>
        <begin position="336"/>
        <end position="354"/>
    </location>
</feature>
<dbReference type="RefSeq" id="XP_022401931.1">
    <property type="nucleotide sequence ID" value="XM_022543439.1"/>
</dbReference>
<dbReference type="STRING" id="1160497.A0A1L9VMT2"/>
<evidence type="ECO:0000256" key="6">
    <source>
        <dbReference type="ARBA" id="ARBA00022989"/>
    </source>
</evidence>
<feature type="transmembrane region" description="Helical" evidence="8">
    <location>
        <begin position="307"/>
        <end position="324"/>
    </location>
</feature>
<dbReference type="GeneID" id="34459700"/>
<feature type="domain" description="Wax synthase" evidence="9">
    <location>
        <begin position="227"/>
        <end position="311"/>
    </location>
</feature>
<dbReference type="GO" id="GO:0016020">
    <property type="term" value="C:membrane"/>
    <property type="evidence" value="ECO:0007669"/>
    <property type="project" value="UniProtKB-SubCell"/>
</dbReference>
<gene>
    <name evidence="10" type="ORF">ASPGLDRAFT_25073</name>
</gene>
<keyword evidence="11" id="KW-1185">Reference proteome</keyword>
<feature type="transmembrane region" description="Helical" evidence="8">
    <location>
        <begin position="277"/>
        <end position="295"/>
    </location>
</feature>
<evidence type="ECO:0000256" key="3">
    <source>
        <dbReference type="ARBA" id="ARBA00007282"/>
    </source>
</evidence>
<dbReference type="EMBL" id="KV878895">
    <property type="protein sequence ID" value="OJJ85233.1"/>
    <property type="molecule type" value="Genomic_DNA"/>
</dbReference>
<feature type="transmembrane region" description="Helical" evidence="8">
    <location>
        <begin position="51"/>
        <end position="69"/>
    </location>
</feature>
<dbReference type="InterPro" id="IPR032805">
    <property type="entry name" value="Wax_synthase_dom"/>
</dbReference>
<dbReference type="GO" id="GO:0008374">
    <property type="term" value="F:O-acyltransferase activity"/>
    <property type="evidence" value="ECO:0007669"/>
    <property type="project" value="InterPro"/>
</dbReference>
<accession>A0A1L9VMT2</accession>
<keyword evidence="4" id="KW-0808">Transferase</keyword>
<sequence length="369" mass="43047">MLLPVFSFLISVFFVSIALHHTTRLWSLPFILLSSYISLITANQLEDIADLWAIGLAVYFVHVTSLLYIEQWVVPRPSPDKRYNFVAAYKLWSNPQFLKTARQVPGAHTVDRDHDPPQSRIRFTIVRVARITLHLSLMYLWTTYIFPGPFLPLTADDFSPTKEIYFRRLLSPTPDSPITYRETAIRSLSAIDWIWTAYLTLDCSHDALGIFFTIILRLDNTTDWQTPLFGSPGKAYTLRGFWGRFWHRLVYRAYTNYGRCVGQRGLRLRPGGVVERWWCVFVVFAISGCSHAVVMRWVWGSVGWREVWFFLVNFVAGAVESVVVKMLRRWTKERVRGCRILGFLWVFGFFFWSVPKREYPNIHALLSTI</sequence>
<comment type="pathway">
    <text evidence="2">Secondary metabolite biosynthesis.</text>
</comment>
<reference evidence="11" key="1">
    <citation type="journal article" date="2017" name="Genome Biol.">
        <title>Comparative genomics reveals high biological diversity and specific adaptations in the industrially and medically important fungal genus Aspergillus.</title>
        <authorList>
            <person name="de Vries R.P."/>
            <person name="Riley R."/>
            <person name="Wiebenga A."/>
            <person name="Aguilar-Osorio G."/>
            <person name="Amillis S."/>
            <person name="Uchima C.A."/>
            <person name="Anderluh G."/>
            <person name="Asadollahi M."/>
            <person name="Askin M."/>
            <person name="Barry K."/>
            <person name="Battaglia E."/>
            <person name="Bayram O."/>
            <person name="Benocci T."/>
            <person name="Braus-Stromeyer S.A."/>
            <person name="Caldana C."/>
            <person name="Canovas D."/>
            <person name="Cerqueira G.C."/>
            <person name="Chen F."/>
            <person name="Chen W."/>
            <person name="Choi C."/>
            <person name="Clum A."/>
            <person name="Dos Santos R.A."/>
            <person name="Damasio A.R."/>
            <person name="Diallinas G."/>
            <person name="Emri T."/>
            <person name="Fekete E."/>
            <person name="Flipphi M."/>
            <person name="Freyberg S."/>
            <person name="Gallo A."/>
            <person name="Gournas C."/>
            <person name="Habgood R."/>
            <person name="Hainaut M."/>
            <person name="Harispe M.L."/>
            <person name="Henrissat B."/>
            <person name="Hilden K.S."/>
            <person name="Hope R."/>
            <person name="Hossain A."/>
            <person name="Karabika E."/>
            <person name="Karaffa L."/>
            <person name="Karanyi Z."/>
            <person name="Krasevec N."/>
            <person name="Kuo A."/>
            <person name="Kusch H."/>
            <person name="LaButti K."/>
            <person name="Lagendijk E.L."/>
            <person name="Lapidus A."/>
            <person name="Levasseur A."/>
            <person name="Lindquist E."/>
            <person name="Lipzen A."/>
            <person name="Logrieco A.F."/>
            <person name="MacCabe A."/>
            <person name="Maekelae M.R."/>
            <person name="Malavazi I."/>
            <person name="Melin P."/>
            <person name="Meyer V."/>
            <person name="Mielnichuk N."/>
            <person name="Miskei M."/>
            <person name="Molnar A.P."/>
            <person name="Mule G."/>
            <person name="Ngan C.Y."/>
            <person name="Orejas M."/>
            <person name="Orosz E."/>
            <person name="Ouedraogo J.P."/>
            <person name="Overkamp K.M."/>
            <person name="Park H.-S."/>
            <person name="Perrone G."/>
            <person name="Piumi F."/>
            <person name="Punt P.J."/>
            <person name="Ram A.F."/>
            <person name="Ramon A."/>
            <person name="Rauscher S."/>
            <person name="Record E."/>
            <person name="Riano-Pachon D.M."/>
            <person name="Robert V."/>
            <person name="Roehrig J."/>
            <person name="Ruller R."/>
            <person name="Salamov A."/>
            <person name="Salih N.S."/>
            <person name="Samson R.A."/>
            <person name="Sandor E."/>
            <person name="Sanguinetti M."/>
            <person name="Schuetze T."/>
            <person name="Sepcic K."/>
            <person name="Shelest E."/>
            <person name="Sherlock G."/>
            <person name="Sophianopoulou V."/>
            <person name="Squina F.M."/>
            <person name="Sun H."/>
            <person name="Susca A."/>
            <person name="Todd R.B."/>
            <person name="Tsang A."/>
            <person name="Unkles S.E."/>
            <person name="van de Wiele N."/>
            <person name="van Rossen-Uffink D."/>
            <person name="Oliveira J.V."/>
            <person name="Vesth T.C."/>
            <person name="Visser J."/>
            <person name="Yu J.-H."/>
            <person name="Zhou M."/>
            <person name="Andersen M.R."/>
            <person name="Archer D.B."/>
            <person name="Baker S.E."/>
            <person name="Benoit I."/>
            <person name="Brakhage A.A."/>
            <person name="Braus G.H."/>
            <person name="Fischer R."/>
            <person name="Frisvad J.C."/>
            <person name="Goldman G.H."/>
            <person name="Houbraken J."/>
            <person name="Oakley B."/>
            <person name="Pocsi I."/>
            <person name="Scazzocchio C."/>
            <person name="Seiboth B."/>
            <person name="vanKuyk P.A."/>
            <person name="Wortman J."/>
            <person name="Dyer P.S."/>
            <person name="Grigoriev I.V."/>
        </authorList>
    </citation>
    <scope>NUCLEOTIDE SEQUENCE [LARGE SCALE GENOMIC DNA]</scope>
    <source>
        <strain evidence="11">CBS 516.65</strain>
    </source>
</reference>
<dbReference type="OrthoDB" id="1077582at2759"/>
<keyword evidence="5 8" id="KW-0812">Transmembrane</keyword>
<evidence type="ECO:0000256" key="8">
    <source>
        <dbReference type="SAM" id="Phobius"/>
    </source>
</evidence>
<evidence type="ECO:0000256" key="2">
    <source>
        <dbReference type="ARBA" id="ARBA00005179"/>
    </source>
</evidence>
<proteinExistence type="inferred from homology"/>
<evidence type="ECO:0000259" key="9">
    <source>
        <dbReference type="Pfam" id="PF13813"/>
    </source>
</evidence>
<dbReference type="PANTHER" id="PTHR31595:SF57">
    <property type="entry name" value="OS04G0481900 PROTEIN"/>
    <property type="match status" value="1"/>
</dbReference>
<evidence type="ECO:0000256" key="4">
    <source>
        <dbReference type="ARBA" id="ARBA00022679"/>
    </source>
</evidence>
<dbReference type="PANTHER" id="PTHR31595">
    <property type="entry name" value="LONG-CHAIN-ALCOHOL O-FATTY-ACYLTRANSFERASE 3-RELATED"/>
    <property type="match status" value="1"/>
</dbReference>
<protein>
    <recommendedName>
        <fullName evidence="9">Wax synthase domain-containing protein</fullName>
    </recommendedName>
</protein>